<evidence type="ECO:0000256" key="3">
    <source>
        <dbReference type="ARBA" id="ARBA00038502"/>
    </source>
</evidence>
<dbReference type="InterPro" id="IPR016181">
    <property type="entry name" value="Acyl_CoA_acyltransferase"/>
</dbReference>
<dbReference type="PROSITE" id="PS51186">
    <property type="entry name" value="GNAT"/>
    <property type="match status" value="1"/>
</dbReference>
<sequence>MAFLRSTRPEDDFEVIRGRTVLLRQPAAGDYSEWAELRARSRSHLTPWEPSWAPDDLSRSMYRRRLRAYAKDIRDDTSYPYFIFDASFGTLVGGMTLSNVRRGSAQTASLGYWMGAPYAGRGYMREAVSTLLPVVFGTLRLHRIEAATMVNNAASIRVLEVCGFEREGLARAYLKINGRWEDHLLYARVAGAPLSAVPRQGGGT</sequence>
<reference evidence="5 6" key="1">
    <citation type="journal article" date="2013" name="Genome Announc.">
        <title>Genome sequences for three denitrifying bacterial strains isolated from a uranium- and nitrate-contaminated subsurface environment.</title>
        <authorList>
            <person name="Venkatramanan R."/>
            <person name="Prakash O."/>
            <person name="Woyke T."/>
            <person name="Chain P."/>
            <person name="Goodwin L.A."/>
            <person name="Watson D."/>
            <person name="Brooks S."/>
            <person name="Kostka J.E."/>
            <person name="Green S.J."/>
        </authorList>
    </citation>
    <scope>NUCLEOTIDE SEQUENCE [LARGE SCALE GENOMIC DNA]</scope>
    <source>
        <strain evidence="5 6">1NES1</strain>
    </source>
</reference>
<dbReference type="InterPro" id="IPR051531">
    <property type="entry name" value="N-acetyltransferase"/>
</dbReference>
<dbReference type="GO" id="GO:0005737">
    <property type="term" value="C:cytoplasm"/>
    <property type="evidence" value="ECO:0007669"/>
    <property type="project" value="TreeGrafter"/>
</dbReference>
<dbReference type="EMBL" id="CP005587">
    <property type="protein sequence ID" value="AGK59279.1"/>
    <property type="molecule type" value="Genomic_DNA"/>
</dbReference>
<gene>
    <name evidence="5" type="ORF">HYPDE_38038</name>
</gene>
<evidence type="ECO:0000256" key="2">
    <source>
        <dbReference type="ARBA" id="ARBA00023315"/>
    </source>
</evidence>
<keyword evidence="6" id="KW-1185">Reference proteome</keyword>
<dbReference type="STRING" id="670307.HYPDE_38038"/>
<dbReference type="HOGENOM" id="CLU_013985_40_1_5"/>
<proteinExistence type="inferred from homology"/>
<comment type="similarity">
    <text evidence="3">Belongs to the acetyltransferase family. RimJ subfamily.</text>
</comment>
<dbReference type="Proteomes" id="UP000005952">
    <property type="component" value="Chromosome"/>
</dbReference>
<dbReference type="Gene3D" id="3.40.630.30">
    <property type="match status" value="1"/>
</dbReference>
<protein>
    <submittedName>
        <fullName evidence="5">Ribosomal-protein-alanine N-acetyltransferase</fullName>
    </submittedName>
</protein>
<accession>N0B6P7</accession>
<dbReference type="SUPFAM" id="SSF55729">
    <property type="entry name" value="Acyl-CoA N-acyltransferases (Nat)"/>
    <property type="match status" value="1"/>
</dbReference>
<evidence type="ECO:0000256" key="1">
    <source>
        <dbReference type="ARBA" id="ARBA00022679"/>
    </source>
</evidence>
<dbReference type="KEGG" id="hdt:HYPDE_38038"/>
<dbReference type="GO" id="GO:0008999">
    <property type="term" value="F:protein-N-terminal-alanine acetyltransferase activity"/>
    <property type="evidence" value="ECO:0007669"/>
    <property type="project" value="TreeGrafter"/>
</dbReference>
<evidence type="ECO:0000313" key="6">
    <source>
        <dbReference type="Proteomes" id="UP000005952"/>
    </source>
</evidence>
<dbReference type="RefSeq" id="WP_015599294.1">
    <property type="nucleotide sequence ID" value="NC_021172.1"/>
</dbReference>
<keyword evidence="1 5" id="KW-0808">Transferase</keyword>
<dbReference type="AlphaFoldDB" id="N0B6P7"/>
<name>N0B6P7_9HYPH</name>
<dbReference type="PANTHER" id="PTHR43792">
    <property type="entry name" value="GNAT FAMILY, PUTATIVE (AFU_ORTHOLOGUE AFUA_3G00765)-RELATED-RELATED"/>
    <property type="match status" value="1"/>
</dbReference>
<dbReference type="InterPro" id="IPR000182">
    <property type="entry name" value="GNAT_dom"/>
</dbReference>
<dbReference type="PANTHER" id="PTHR43792:SF8">
    <property type="entry name" value="[RIBOSOMAL PROTEIN US5]-ALANINE N-ACETYLTRANSFERASE"/>
    <property type="match status" value="1"/>
</dbReference>
<feature type="domain" description="N-acetyltransferase" evidence="4">
    <location>
        <begin position="21"/>
        <end position="186"/>
    </location>
</feature>
<dbReference type="Pfam" id="PF13302">
    <property type="entry name" value="Acetyltransf_3"/>
    <property type="match status" value="1"/>
</dbReference>
<organism evidence="5 6">
    <name type="scientific">Hyphomicrobium denitrificans 1NES1</name>
    <dbReference type="NCBI Taxonomy" id="670307"/>
    <lineage>
        <taxon>Bacteria</taxon>
        <taxon>Pseudomonadati</taxon>
        <taxon>Pseudomonadota</taxon>
        <taxon>Alphaproteobacteria</taxon>
        <taxon>Hyphomicrobiales</taxon>
        <taxon>Hyphomicrobiaceae</taxon>
        <taxon>Hyphomicrobium</taxon>
    </lineage>
</organism>
<keyword evidence="2" id="KW-0012">Acyltransferase</keyword>
<evidence type="ECO:0000259" key="4">
    <source>
        <dbReference type="PROSITE" id="PS51186"/>
    </source>
</evidence>
<dbReference type="eggNOG" id="COG1670">
    <property type="taxonomic scope" value="Bacteria"/>
</dbReference>
<evidence type="ECO:0000313" key="5">
    <source>
        <dbReference type="EMBL" id="AGK59279.1"/>
    </source>
</evidence>